<dbReference type="EMBL" id="KQ965738">
    <property type="protein sequence ID" value="KXS19621.1"/>
    <property type="molecule type" value="Genomic_DNA"/>
</dbReference>
<dbReference type="Proteomes" id="UP000070544">
    <property type="component" value="Unassembled WGS sequence"/>
</dbReference>
<keyword evidence="1" id="KW-0812">Transmembrane</keyword>
<evidence type="ECO:0000313" key="2">
    <source>
        <dbReference type="EMBL" id="KXS19621.1"/>
    </source>
</evidence>
<dbReference type="SUPFAM" id="SSF57850">
    <property type="entry name" value="RING/U-box"/>
    <property type="match status" value="1"/>
</dbReference>
<keyword evidence="1" id="KW-0472">Membrane</keyword>
<feature type="transmembrane region" description="Helical" evidence="1">
    <location>
        <begin position="6"/>
        <end position="26"/>
    </location>
</feature>
<keyword evidence="3" id="KW-1185">Reference proteome</keyword>
<evidence type="ECO:0000313" key="3">
    <source>
        <dbReference type="Proteomes" id="UP000070544"/>
    </source>
</evidence>
<organism evidence="2 3">
    <name type="scientific">Gonapodya prolifera (strain JEL478)</name>
    <name type="common">Monoblepharis prolifera</name>
    <dbReference type="NCBI Taxonomy" id="1344416"/>
    <lineage>
        <taxon>Eukaryota</taxon>
        <taxon>Fungi</taxon>
        <taxon>Fungi incertae sedis</taxon>
        <taxon>Chytridiomycota</taxon>
        <taxon>Chytridiomycota incertae sedis</taxon>
        <taxon>Monoblepharidomycetes</taxon>
        <taxon>Monoblepharidales</taxon>
        <taxon>Gonapodyaceae</taxon>
        <taxon>Gonapodya</taxon>
    </lineage>
</organism>
<dbReference type="OrthoDB" id="21204at2759"/>
<name>A0A139AS90_GONPJ</name>
<evidence type="ECO:0000256" key="1">
    <source>
        <dbReference type="SAM" id="Phobius"/>
    </source>
</evidence>
<dbReference type="InterPro" id="IPR013083">
    <property type="entry name" value="Znf_RING/FYVE/PHD"/>
</dbReference>
<reference evidence="2 3" key="1">
    <citation type="journal article" date="2015" name="Genome Biol. Evol.">
        <title>Phylogenomic analyses indicate that early fungi evolved digesting cell walls of algal ancestors of land plants.</title>
        <authorList>
            <person name="Chang Y."/>
            <person name="Wang S."/>
            <person name="Sekimoto S."/>
            <person name="Aerts A.L."/>
            <person name="Choi C."/>
            <person name="Clum A."/>
            <person name="LaButti K.M."/>
            <person name="Lindquist E.A."/>
            <person name="Yee Ngan C."/>
            <person name="Ohm R.A."/>
            <person name="Salamov A.A."/>
            <person name="Grigoriev I.V."/>
            <person name="Spatafora J.W."/>
            <person name="Berbee M.L."/>
        </authorList>
    </citation>
    <scope>NUCLEOTIDE SEQUENCE [LARGE SCALE GENOMIC DNA]</scope>
    <source>
        <strain evidence="2 3">JEL478</strain>
    </source>
</reference>
<accession>A0A139AS90</accession>
<sequence length="145" mass="15225">MIECAAFVMMSLPMFCIPCVIAMADLPTFQGVTGRQLALIPTIVVEAPPGWVSPDAASTTPSLGGSVRTLAGRSRSQSGRTTAAQAAAQTAAMVAAQEREAMGMGMQELPMCAVCMEDHVPGSRVKKLPCGHMFVSVAFREVLHS</sequence>
<dbReference type="Gene3D" id="3.30.40.10">
    <property type="entry name" value="Zinc/RING finger domain, C3HC4 (zinc finger)"/>
    <property type="match status" value="1"/>
</dbReference>
<dbReference type="AlphaFoldDB" id="A0A139AS90"/>
<gene>
    <name evidence="2" type="ORF">M427DRAFT_454576</name>
</gene>
<protein>
    <submittedName>
        <fullName evidence="2">Uncharacterized protein</fullName>
    </submittedName>
</protein>
<proteinExistence type="predicted"/>
<keyword evidence="1" id="KW-1133">Transmembrane helix</keyword>